<dbReference type="Proteomes" id="UP000199052">
    <property type="component" value="Unassembled WGS sequence"/>
</dbReference>
<dbReference type="GO" id="GO:0016655">
    <property type="term" value="F:oxidoreductase activity, acting on NAD(P)H, quinone or similar compound as acceptor"/>
    <property type="evidence" value="ECO:0007669"/>
    <property type="project" value="InterPro"/>
</dbReference>
<comment type="similarity">
    <text evidence="6">Belongs to the azoreductase type 1 family.</text>
</comment>
<dbReference type="GO" id="GO:0016652">
    <property type="term" value="F:oxidoreductase activity, acting on NAD(P)H as acceptor"/>
    <property type="evidence" value="ECO:0007669"/>
    <property type="project" value="UniProtKB-UniRule"/>
</dbReference>
<dbReference type="InterPro" id="IPR029039">
    <property type="entry name" value="Flavoprotein-like_sf"/>
</dbReference>
<dbReference type="HAMAP" id="MF_01216">
    <property type="entry name" value="Azoreductase_type1"/>
    <property type="match status" value="1"/>
</dbReference>
<keyword evidence="1 6" id="KW-0285">Flavoprotein</keyword>
<keyword evidence="4 6" id="KW-0520">NAD</keyword>
<evidence type="ECO:0000256" key="5">
    <source>
        <dbReference type="ARBA" id="ARBA00048542"/>
    </source>
</evidence>
<dbReference type="InterPro" id="IPR003680">
    <property type="entry name" value="Flavodoxin_fold"/>
</dbReference>
<evidence type="ECO:0000256" key="6">
    <source>
        <dbReference type="HAMAP-Rule" id="MF_01216"/>
    </source>
</evidence>
<dbReference type="GO" id="GO:0010181">
    <property type="term" value="F:FMN binding"/>
    <property type="evidence" value="ECO:0007669"/>
    <property type="project" value="UniProtKB-UniRule"/>
</dbReference>
<dbReference type="EC" id="1.6.5.-" evidence="6"/>
<keyword evidence="11" id="KW-1185">Reference proteome</keyword>
<sequence length="243" mass="26279">MTSLLHVDSSPSEESVSRRLTALFARVWYDLYGTAGYVRRDVVADPVPLVGPAYVALGTRLESHGVIARADVSAYVADQGEEREWALTRPLVEEVLDADTILLGVPMHNFSVPAALKAWIDRITFPGMYVDPDTGDSLLRGTRVVAVLARGGGYGPGTPRAAYDFQEPYLRTYFGDLGVAEEDLHVVCAEFTRTRDIPALARFADLTDSSYAAAEEDVRRLAAGYRPAGGGATLRAASDPARS</sequence>
<evidence type="ECO:0000259" key="7">
    <source>
        <dbReference type="Pfam" id="PF02525"/>
    </source>
</evidence>
<feature type="domain" description="Flavodoxin-like fold" evidence="7">
    <location>
        <begin position="3"/>
        <end position="187"/>
    </location>
</feature>
<name>A0A1I3BIS3_9ACTN</name>
<feature type="binding site" evidence="6">
    <location>
        <position position="10"/>
    </location>
    <ligand>
        <name>FMN</name>
        <dbReference type="ChEBI" id="CHEBI:58210"/>
    </ligand>
</feature>
<evidence type="ECO:0000313" key="9">
    <source>
        <dbReference type="EMBL" id="SFH62205.1"/>
    </source>
</evidence>
<evidence type="ECO:0000313" key="11">
    <source>
        <dbReference type="Proteomes" id="UP000533017"/>
    </source>
</evidence>
<dbReference type="PANTHER" id="PTHR43741:SF4">
    <property type="entry name" value="FMN-DEPENDENT NADH:QUINONE OXIDOREDUCTASE"/>
    <property type="match status" value="1"/>
</dbReference>
<dbReference type="AlphaFoldDB" id="A0A1I3BIS3"/>
<dbReference type="EMBL" id="JACBZA010000001">
    <property type="protein sequence ID" value="NYH86413.1"/>
    <property type="molecule type" value="Genomic_DNA"/>
</dbReference>
<dbReference type="EC" id="1.7.1.17" evidence="6"/>
<comment type="subunit">
    <text evidence="6">Homodimer.</text>
</comment>
<evidence type="ECO:0000313" key="10">
    <source>
        <dbReference type="Proteomes" id="UP000199052"/>
    </source>
</evidence>
<dbReference type="Gene3D" id="3.40.50.360">
    <property type="match status" value="1"/>
</dbReference>
<gene>
    <name evidence="6" type="primary">azoR</name>
    <name evidence="8" type="ORF">FHR37_005264</name>
    <name evidence="9" type="ORF">SAMN05421678_12463</name>
</gene>
<accession>A0A1I3BIS3</accession>
<protein>
    <recommendedName>
        <fullName evidence="6">FMN dependent NADH:quinone oxidoreductase</fullName>
        <ecNumber evidence="6">1.6.5.-</ecNumber>
    </recommendedName>
    <alternativeName>
        <fullName evidence="6">Azo-dye reductase</fullName>
    </alternativeName>
    <alternativeName>
        <fullName evidence="6">FMN-dependent NADH-azo compound oxidoreductase</fullName>
    </alternativeName>
    <alternativeName>
        <fullName evidence="6">FMN-dependent NADH-azoreductase</fullName>
        <ecNumber evidence="6">1.7.1.17</ecNumber>
    </alternativeName>
</protein>
<dbReference type="PANTHER" id="PTHR43741">
    <property type="entry name" value="FMN-DEPENDENT NADH-AZOREDUCTASE 1"/>
    <property type="match status" value="1"/>
</dbReference>
<comment type="cofactor">
    <cofactor evidence="6">
        <name>FMN</name>
        <dbReference type="ChEBI" id="CHEBI:58210"/>
    </cofactor>
    <text evidence="6">Binds 1 FMN per subunit.</text>
</comment>
<evidence type="ECO:0000256" key="2">
    <source>
        <dbReference type="ARBA" id="ARBA00022643"/>
    </source>
</evidence>
<organism evidence="9 10">
    <name type="scientific">Actinopolymorpha cephalotaxi</name>
    <dbReference type="NCBI Taxonomy" id="504797"/>
    <lineage>
        <taxon>Bacteria</taxon>
        <taxon>Bacillati</taxon>
        <taxon>Actinomycetota</taxon>
        <taxon>Actinomycetes</taxon>
        <taxon>Propionibacteriales</taxon>
        <taxon>Actinopolymorphaceae</taxon>
        <taxon>Actinopolymorpha</taxon>
    </lineage>
</organism>
<dbReference type="Proteomes" id="UP000533017">
    <property type="component" value="Unassembled WGS sequence"/>
</dbReference>
<dbReference type="InterPro" id="IPR023048">
    <property type="entry name" value="NADH:quinone_OxRdtase_FMN_depd"/>
</dbReference>
<dbReference type="GO" id="GO:0009055">
    <property type="term" value="F:electron transfer activity"/>
    <property type="evidence" value="ECO:0007669"/>
    <property type="project" value="UniProtKB-UniRule"/>
</dbReference>
<evidence type="ECO:0000256" key="4">
    <source>
        <dbReference type="ARBA" id="ARBA00023027"/>
    </source>
</evidence>
<dbReference type="STRING" id="504797.SAMN05421678_12463"/>
<dbReference type="OrthoDB" id="9787136at2"/>
<dbReference type="SUPFAM" id="SSF52218">
    <property type="entry name" value="Flavoproteins"/>
    <property type="match status" value="1"/>
</dbReference>
<keyword evidence="3 6" id="KW-0560">Oxidoreductase</keyword>
<comment type="caution">
    <text evidence="6">Lacks conserved residue(s) required for the propagation of feature annotation.</text>
</comment>
<reference evidence="8 11" key="2">
    <citation type="submission" date="2020-07" db="EMBL/GenBank/DDBJ databases">
        <title>Sequencing the genomes of 1000 actinobacteria strains.</title>
        <authorList>
            <person name="Klenk H.-P."/>
        </authorList>
    </citation>
    <scope>NUCLEOTIDE SEQUENCE [LARGE SCALE GENOMIC DNA]</scope>
    <source>
        <strain evidence="8 11">DSM 45117</strain>
    </source>
</reference>
<dbReference type="RefSeq" id="WP_092889928.1">
    <property type="nucleotide sequence ID" value="NZ_FOOI01000024.1"/>
</dbReference>
<comment type="catalytic activity">
    <reaction evidence="5">
        <text>N,N-dimethyl-1,4-phenylenediamine + anthranilate + 2 NAD(+) = 2-(4-dimethylaminophenyl)diazenylbenzoate + 2 NADH + 2 H(+)</text>
        <dbReference type="Rhea" id="RHEA:55872"/>
        <dbReference type="ChEBI" id="CHEBI:15378"/>
        <dbReference type="ChEBI" id="CHEBI:15783"/>
        <dbReference type="ChEBI" id="CHEBI:16567"/>
        <dbReference type="ChEBI" id="CHEBI:57540"/>
        <dbReference type="ChEBI" id="CHEBI:57945"/>
        <dbReference type="ChEBI" id="CHEBI:71579"/>
        <dbReference type="EC" id="1.7.1.17"/>
    </reaction>
    <physiologicalReaction direction="right-to-left" evidence="5">
        <dbReference type="Rhea" id="RHEA:55874"/>
    </physiologicalReaction>
</comment>
<evidence type="ECO:0000313" key="8">
    <source>
        <dbReference type="EMBL" id="NYH86413.1"/>
    </source>
</evidence>
<dbReference type="Pfam" id="PF02525">
    <property type="entry name" value="Flavodoxin_2"/>
    <property type="match status" value="1"/>
</dbReference>
<evidence type="ECO:0000256" key="1">
    <source>
        <dbReference type="ARBA" id="ARBA00022630"/>
    </source>
</evidence>
<proteinExistence type="inferred from homology"/>
<reference evidence="9 10" key="1">
    <citation type="submission" date="2016-10" db="EMBL/GenBank/DDBJ databases">
        <authorList>
            <person name="de Groot N.N."/>
        </authorList>
    </citation>
    <scope>NUCLEOTIDE SEQUENCE [LARGE SCALE GENOMIC DNA]</scope>
    <source>
        <strain evidence="9 10">CPCC 202808</strain>
    </source>
</reference>
<dbReference type="EMBL" id="FOOI01000024">
    <property type="protein sequence ID" value="SFH62205.1"/>
    <property type="molecule type" value="Genomic_DNA"/>
</dbReference>
<comment type="catalytic activity">
    <reaction evidence="6">
        <text>2 a quinone + NADH + H(+) = 2 a 1,4-benzosemiquinone + NAD(+)</text>
        <dbReference type="Rhea" id="RHEA:65952"/>
        <dbReference type="ChEBI" id="CHEBI:15378"/>
        <dbReference type="ChEBI" id="CHEBI:57540"/>
        <dbReference type="ChEBI" id="CHEBI:57945"/>
        <dbReference type="ChEBI" id="CHEBI:132124"/>
        <dbReference type="ChEBI" id="CHEBI:134225"/>
    </reaction>
</comment>
<evidence type="ECO:0000256" key="3">
    <source>
        <dbReference type="ARBA" id="ARBA00023002"/>
    </source>
</evidence>
<comment type="function">
    <text evidence="6">Quinone reductase that provides resistance to thiol-specific stress caused by electrophilic quinones.</text>
</comment>
<dbReference type="InterPro" id="IPR050104">
    <property type="entry name" value="FMN-dep_NADH:Q_OxRdtase_AzoR1"/>
</dbReference>
<keyword evidence="2 6" id="KW-0288">FMN</keyword>
<comment type="function">
    <text evidence="6">Also exhibits azoreductase activity. Catalyzes the reductive cleavage of the azo bond in aromatic azo compounds to the corresponding amines.</text>
</comment>
<feature type="binding site" evidence="6">
    <location>
        <begin position="15"/>
        <end position="17"/>
    </location>
    <ligand>
        <name>FMN</name>
        <dbReference type="ChEBI" id="CHEBI:58210"/>
    </ligand>
</feature>